<dbReference type="GO" id="GO:0006888">
    <property type="term" value="P:endoplasmic reticulum to Golgi vesicle-mediated transport"/>
    <property type="evidence" value="ECO:0007669"/>
    <property type="project" value="UniProtKB-UniRule"/>
</dbReference>
<keyword evidence="14" id="KW-1185">Reference proteome</keyword>
<keyword evidence="3 12" id="KW-0812">Transmembrane</keyword>
<evidence type="ECO:0000256" key="1">
    <source>
        <dbReference type="ARBA" id="ARBA00022448"/>
    </source>
</evidence>
<keyword evidence="1 12" id="KW-0813">Transport</keyword>
<evidence type="ECO:0000256" key="2">
    <source>
        <dbReference type="ARBA" id="ARBA00022574"/>
    </source>
</evidence>
<dbReference type="FunFam" id="2.130.10.10:FF:000612">
    <property type="entry name" value="SEC12-like protein 2"/>
    <property type="match status" value="1"/>
</dbReference>
<feature type="transmembrane region" description="Helical" evidence="12">
    <location>
        <begin position="346"/>
        <end position="370"/>
    </location>
</feature>
<dbReference type="GO" id="GO:0005085">
    <property type="term" value="F:guanyl-nucleotide exchange factor activity"/>
    <property type="evidence" value="ECO:0007669"/>
    <property type="project" value="InterPro"/>
</dbReference>
<evidence type="ECO:0000256" key="11">
    <source>
        <dbReference type="PROSITE-ProRule" id="PRU00221"/>
    </source>
</evidence>
<evidence type="ECO:0000313" key="14">
    <source>
        <dbReference type="Proteomes" id="UP000694240"/>
    </source>
</evidence>
<keyword evidence="8 12" id="KW-1133">Transmembrane helix</keyword>
<keyword evidence="7 12" id="KW-0653">Protein transport</keyword>
<evidence type="ECO:0000256" key="9">
    <source>
        <dbReference type="ARBA" id="ARBA00023136"/>
    </source>
</evidence>
<evidence type="ECO:0000256" key="6">
    <source>
        <dbReference type="ARBA" id="ARBA00022892"/>
    </source>
</evidence>
<comment type="similarity">
    <text evidence="12">Belongs to the WD repeat SEC12 family.</text>
</comment>
<accession>A0A8T1XMA2</accession>
<dbReference type="GO" id="GO:0005789">
    <property type="term" value="C:endoplasmic reticulum membrane"/>
    <property type="evidence" value="ECO:0007669"/>
    <property type="project" value="UniProtKB-SubCell"/>
</dbReference>
<evidence type="ECO:0000313" key="13">
    <source>
        <dbReference type="EMBL" id="KAG7533719.1"/>
    </source>
</evidence>
<evidence type="ECO:0000256" key="7">
    <source>
        <dbReference type="ARBA" id="ARBA00022927"/>
    </source>
</evidence>
<dbReference type="SMART" id="SM00320">
    <property type="entry name" value="WD40"/>
    <property type="match status" value="4"/>
</dbReference>
<evidence type="ECO:0000256" key="12">
    <source>
        <dbReference type="RuleBase" id="RU369019"/>
    </source>
</evidence>
<feature type="repeat" description="WD" evidence="11">
    <location>
        <begin position="147"/>
        <end position="178"/>
    </location>
</feature>
<evidence type="ECO:0000256" key="5">
    <source>
        <dbReference type="ARBA" id="ARBA00022824"/>
    </source>
</evidence>
<evidence type="ECO:0000256" key="3">
    <source>
        <dbReference type="ARBA" id="ARBA00022692"/>
    </source>
</evidence>
<keyword evidence="2 11" id="KW-0853">WD repeat</keyword>
<dbReference type="GO" id="GO:0015031">
    <property type="term" value="P:protein transport"/>
    <property type="evidence" value="ECO:0007669"/>
    <property type="project" value="UniProtKB-KW"/>
</dbReference>
<keyword evidence="5 12" id="KW-0256">Endoplasmic reticulum</keyword>
<reference evidence="13 14" key="1">
    <citation type="submission" date="2020-12" db="EMBL/GenBank/DDBJ databases">
        <title>Concerted genomic and epigenomic changes stabilize Arabidopsis allopolyploids.</title>
        <authorList>
            <person name="Chen Z."/>
        </authorList>
    </citation>
    <scope>NUCLEOTIDE SEQUENCE [LARGE SCALE GENOMIC DNA]</scope>
    <source>
        <strain evidence="13">Allo738</strain>
        <tissue evidence="13">Leaf</tissue>
    </source>
</reference>
<dbReference type="GO" id="GO:0003400">
    <property type="term" value="P:regulation of COPII vesicle coating"/>
    <property type="evidence" value="ECO:0007669"/>
    <property type="project" value="UniProtKB-UniRule"/>
</dbReference>
<dbReference type="Proteomes" id="UP000694240">
    <property type="component" value="Chromosome 13"/>
</dbReference>
<organism evidence="13 14">
    <name type="scientific">Arabidopsis thaliana x Arabidopsis arenosa</name>
    <dbReference type="NCBI Taxonomy" id="1240361"/>
    <lineage>
        <taxon>Eukaryota</taxon>
        <taxon>Viridiplantae</taxon>
        <taxon>Streptophyta</taxon>
        <taxon>Embryophyta</taxon>
        <taxon>Tracheophyta</taxon>
        <taxon>Spermatophyta</taxon>
        <taxon>Magnoliopsida</taxon>
        <taxon>eudicotyledons</taxon>
        <taxon>Gunneridae</taxon>
        <taxon>Pentapetalae</taxon>
        <taxon>rosids</taxon>
        <taxon>malvids</taxon>
        <taxon>Brassicales</taxon>
        <taxon>Brassicaceae</taxon>
        <taxon>Camelineae</taxon>
        <taxon>Arabidopsis</taxon>
    </lineage>
</organism>
<keyword evidence="6" id="KW-0931">ER-Golgi transport</keyword>
<evidence type="ECO:0000256" key="10">
    <source>
        <dbReference type="ARBA" id="ARBA00037847"/>
    </source>
</evidence>
<dbReference type="InterPro" id="IPR045260">
    <property type="entry name" value="Sec12-like"/>
</dbReference>
<dbReference type="PANTHER" id="PTHR23284:SF0">
    <property type="entry name" value="PROLACTIN REGULATORY ELEMENT-BINDING PROTEIN"/>
    <property type="match status" value="1"/>
</dbReference>
<name>A0A8T1XMA2_9BRAS</name>
<keyword evidence="4 12" id="KW-0677">Repeat</keyword>
<dbReference type="InterPro" id="IPR001680">
    <property type="entry name" value="WD40_rpt"/>
</dbReference>
<proteinExistence type="inferred from homology"/>
<protein>
    <recommendedName>
        <fullName evidence="12">SEC12-like protein</fullName>
    </recommendedName>
</protein>
<comment type="function">
    <text evidence="12">Involved in the transport from the endoplasmic reticulum to the plasma membrane.</text>
</comment>
<dbReference type="Pfam" id="PF00400">
    <property type="entry name" value="WD40"/>
    <property type="match status" value="3"/>
</dbReference>
<dbReference type="EMBL" id="JAEFBK010000013">
    <property type="protein sequence ID" value="KAG7533719.1"/>
    <property type="molecule type" value="Genomic_DNA"/>
</dbReference>
<dbReference type="PANTHER" id="PTHR23284">
    <property type="entry name" value="PROLACTIN REGULATORY ELEMENT BINDING PROTEIN"/>
    <property type="match status" value="1"/>
</dbReference>
<comment type="caution">
    <text evidence="13">The sequence shown here is derived from an EMBL/GenBank/DDBJ whole genome shotgun (WGS) entry which is preliminary data.</text>
</comment>
<dbReference type="AlphaFoldDB" id="A0A8T1XMA2"/>
<comment type="subcellular location">
    <subcellularLocation>
        <location evidence="10">Endomembrane system</location>
        <topology evidence="10">Single-pass membrane protein</topology>
    </subcellularLocation>
    <subcellularLocation>
        <location evidence="12">Endoplasmic reticulum membrane</location>
        <topology evidence="12">Single-pass membrane protein</topology>
    </subcellularLocation>
</comment>
<gene>
    <name evidence="13" type="ORF">ISN45_Aa08g013270</name>
</gene>
<evidence type="ECO:0000256" key="8">
    <source>
        <dbReference type="ARBA" id="ARBA00022989"/>
    </source>
</evidence>
<dbReference type="PROSITE" id="PS50082">
    <property type="entry name" value="WD_REPEATS_2"/>
    <property type="match status" value="1"/>
</dbReference>
<sequence length="372" mass="40841">MASNQQPPSNLHTYGVPIYAADWIPKEAVKSKITKDQDRDDLSSSSSSYIVLSGGGGEGRSGIPNVILICRVDLHTNSLSEQPIGRLVVGTDLPYRMTLHPRRDGLICALPNSCRLFDWENIIEDDNEEESEKVIKELKDVGQQLCLSFNHDGSVLATGGEDGTLRVFEWPSMKVLLNESQAHASVKSLTFSESGKFLVSLGAPLCRVWDVNASAAIASLSKEKDEMFASCKFSVDSSERGGSIITCDTTSWRRRSSKLIKRNNSISAFNVSADGKVLAIGTLEGDVLIIDSTKMQINQVVKKAHLGLVTALTFSPDSRCLVSVSFDSRARLTVIKQKGGKRRIHLWLAALLFVLIYVVLYYFMVAMGIIHT</sequence>
<keyword evidence="9 12" id="KW-0472">Membrane</keyword>
<evidence type="ECO:0000256" key="4">
    <source>
        <dbReference type="ARBA" id="ARBA00022737"/>
    </source>
</evidence>